<comment type="similarity">
    <text evidence="2">Belongs to the RLP family.</text>
</comment>
<dbReference type="InterPro" id="IPR046956">
    <property type="entry name" value="RLP23-like"/>
</dbReference>
<dbReference type="FunFam" id="3.80.10.10:FF:000275">
    <property type="entry name" value="Leucine-rich repeat receptor-like protein kinase"/>
    <property type="match status" value="1"/>
</dbReference>
<dbReference type="PANTHER" id="PTHR48063">
    <property type="entry name" value="LRR RECEPTOR-LIKE KINASE"/>
    <property type="match status" value="1"/>
</dbReference>
<name>A0A1S3UK57_VIGRR</name>
<dbReference type="OrthoDB" id="1937783at2759"/>
<dbReference type="InterPro" id="IPR032675">
    <property type="entry name" value="LRR_dom_sf"/>
</dbReference>
<dbReference type="PRINTS" id="PR00019">
    <property type="entry name" value="LEURICHRPT"/>
</dbReference>
<evidence type="ECO:0000259" key="12">
    <source>
        <dbReference type="Pfam" id="PF08263"/>
    </source>
</evidence>
<evidence type="ECO:0000256" key="2">
    <source>
        <dbReference type="ARBA" id="ARBA00009592"/>
    </source>
</evidence>
<feature type="chain" id="PRO_5010211986" evidence="11">
    <location>
        <begin position="26"/>
        <end position="255"/>
    </location>
</feature>
<dbReference type="GO" id="GO:0016020">
    <property type="term" value="C:membrane"/>
    <property type="evidence" value="ECO:0007669"/>
    <property type="project" value="UniProtKB-SubCell"/>
</dbReference>
<keyword evidence="14" id="KW-1185">Reference proteome</keyword>
<dbReference type="AlphaFoldDB" id="A0A1S3UK57"/>
<keyword evidence="3" id="KW-0433">Leucine-rich repeat</keyword>
<dbReference type="STRING" id="3916.A0A1S3UK57"/>
<reference evidence="14" key="1">
    <citation type="journal article" date="2014" name="Nat. Commun.">
        <title>Genome sequence of mungbean and insights into evolution within Vigna species.</title>
        <authorList>
            <person name="Kang Y.J."/>
            <person name="Kim S.K."/>
            <person name="Kim M.Y."/>
            <person name="Lestari P."/>
            <person name="Kim K.H."/>
            <person name="Ha B.K."/>
            <person name="Jun T.H."/>
            <person name="Hwang W.J."/>
            <person name="Lee T."/>
            <person name="Lee J."/>
            <person name="Shim S."/>
            <person name="Yoon M.Y."/>
            <person name="Jang Y.E."/>
            <person name="Han K.S."/>
            <person name="Taeprayoon P."/>
            <person name="Yoon N."/>
            <person name="Somta P."/>
            <person name="Tanya P."/>
            <person name="Kim K.S."/>
            <person name="Gwag J.G."/>
            <person name="Moon J.K."/>
            <person name="Lee Y.H."/>
            <person name="Park B.S."/>
            <person name="Bombarely A."/>
            <person name="Doyle J.J."/>
            <person name="Jackson S.A."/>
            <person name="Schafleitner R."/>
            <person name="Srinives P."/>
            <person name="Varshney R.K."/>
            <person name="Lee S.H."/>
        </authorList>
    </citation>
    <scope>NUCLEOTIDE SEQUENCE [LARGE SCALE GENOMIC DNA]</scope>
    <source>
        <strain evidence="14">cv. VC1973A</strain>
    </source>
</reference>
<evidence type="ECO:0000313" key="15">
    <source>
        <dbReference type="RefSeq" id="XP_014506423.1"/>
    </source>
</evidence>
<evidence type="ECO:0000259" key="13">
    <source>
        <dbReference type="Pfam" id="PF23598"/>
    </source>
</evidence>
<dbReference type="Pfam" id="PF08263">
    <property type="entry name" value="LRRNT_2"/>
    <property type="match status" value="1"/>
</dbReference>
<keyword evidence="4" id="KW-0812">Transmembrane</keyword>
<accession>A0A1S3UK57</accession>
<feature type="domain" description="Leucine-rich repeat-containing N-terminal plant-type" evidence="12">
    <location>
        <begin position="33"/>
        <end position="70"/>
    </location>
</feature>
<reference evidence="15" key="2">
    <citation type="submission" date="2025-08" db="UniProtKB">
        <authorList>
            <consortium name="RefSeq"/>
        </authorList>
    </citation>
    <scope>IDENTIFICATION</scope>
    <source>
        <tissue evidence="15">Leaf</tissue>
    </source>
</reference>
<evidence type="ECO:0000256" key="8">
    <source>
        <dbReference type="ARBA" id="ARBA00023136"/>
    </source>
</evidence>
<keyword evidence="10" id="KW-0325">Glycoprotein</keyword>
<gene>
    <name evidence="15" type="primary">LOC106766178</name>
</gene>
<evidence type="ECO:0000256" key="3">
    <source>
        <dbReference type="ARBA" id="ARBA00022614"/>
    </source>
</evidence>
<dbReference type="PANTHER" id="PTHR48063:SF98">
    <property type="entry name" value="LRR RECEPTOR-LIKE SERINE_THREONINE-PROTEIN KINASE FLS2"/>
    <property type="match status" value="1"/>
</dbReference>
<keyword evidence="8" id="KW-0472">Membrane</keyword>
<dbReference type="SUPFAM" id="SSF52058">
    <property type="entry name" value="L domain-like"/>
    <property type="match status" value="1"/>
</dbReference>
<dbReference type="Gene3D" id="3.80.10.10">
    <property type="entry name" value="Ribonuclease Inhibitor"/>
    <property type="match status" value="2"/>
</dbReference>
<evidence type="ECO:0000256" key="7">
    <source>
        <dbReference type="ARBA" id="ARBA00022989"/>
    </source>
</evidence>
<proteinExistence type="inferred from homology"/>
<dbReference type="InterPro" id="IPR003591">
    <property type="entry name" value="Leu-rich_rpt_typical-subtyp"/>
</dbReference>
<organism evidence="14 15">
    <name type="scientific">Vigna radiata var. radiata</name>
    <name type="common">Mung bean</name>
    <name type="synonym">Phaseolus aureus</name>
    <dbReference type="NCBI Taxonomy" id="3916"/>
    <lineage>
        <taxon>Eukaryota</taxon>
        <taxon>Viridiplantae</taxon>
        <taxon>Streptophyta</taxon>
        <taxon>Embryophyta</taxon>
        <taxon>Tracheophyta</taxon>
        <taxon>Spermatophyta</taxon>
        <taxon>Magnoliopsida</taxon>
        <taxon>eudicotyledons</taxon>
        <taxon>Gunneridae</taxon>
        <taxon>Pentapetalae</taxon>
        <taxon>rosids</taxon>
        <taxon>fabids</taxon>
        <taxon>Fabales</taxon>
        <taxon>Fabaceae</taxon>
        <taxon>Papilionoideae</taxon>
        <taxon>50 kb inversion clade</taxon>
        <taxon>NPAAA clade</taxon>
        <taxon>indigoferoid/millettioid clade</taxon>
        <taxon>Phaseoleae</taxon>
        <taxon>Vigna</taxon>
    </lineage>
</organism>
<keyword evidence="6" id="KW-0677">Repeat</keyword>
<dbReference type="Pfam" id="PF23598">
    <property type="entry name" value="LRR_14"/>
    <property type="match status" value="1"/>
</dbReference>
<evidence type="ECO:0000256" key="6">
    <source>
        <dbReference type="ARBA" id="ARBA00022737"/>
    </source>
</evidence>
<evidence type="ECO:0000256" key="10">
    <source>
        <dbReference type="ARBA" id="ARBA00023180"/>
    </source>
</evidence>
<evidence type="ECO:0000256" key="9">
    <source>
        <dbReference type="ARBA" id="ARBA00023170"/>
    </source>
</evidence>
<dbReference type="InterPro" id="IPR055414">
    <property type="entry name" value="LRR_R13L4/SHOC2-like"/>
</dbReference>
<keyword evidence="9" id="KW-0675">Receptor</keyword>
<dbReference type="InterPro" id="IPR013210">
    <property type="entry name" value="LRR_N_plant-typ"/>
</dbReference>
<dbReference type="Proteomes" id="UP000087766">
    <property type="component" value="Chromosome 1"/>
</dbReference>
<dbReference type="RefSeq" id="XP_014506423.1">
    <property type="nucleotide sequence ID" value="XM_014650937.2"/>
</dbReference>
<evidence type="ECO:0000256" key="5">
    <source>
        <dbReference type="ARBA" id="ARBA00022729"/>
    </source>
</evidence>
<dbReference type="KEGG" id="vra:106766178"/>
<feature type="signal peptide" evidence="11">
    <location>
        <begin position="1"/>
        <end position="25"/>
    </location>
</feature>
<evidence type="ECO:0000256" key="11">
    <source>
        <dbReference type="SAM" id="SignalP"/>
    </source>
</evidence>
<evidence type="ECO:0000313" key="14">
    <source>
        <dbReference type="Proteomes" id="UP000087766"/>
    </source>
</evidence>
<sequence>MSMKNPVGLRLMMFMLFVVSQVVNGEQHIRCLPKEREALLQFKAAIVDEYGMLSSWSTPHCCQWEGIRCSNLTSHIISLDLHGDIYEESLHLHGDFYQYRYLSGEIHKSLMELPQLQYLNLSSNYFPDTHIPEFLGSLKNLKYLDLSNCDFGGRIPSELGSLSNLEYLNLAYNSLNGSIPYQLGNLSQLQHLDLSHNLLEGNISPQLGKLSQLQHLDLSWNDFQGNIAPQLGNLSQLHELYLGNFDNLKISDGGT</sequence>
<dbReference type="GeneID" id="106766178"/>
<keyword evidence="7" id="KW-1133">Transmembrane helix</keyword>
<keyword evidence="5 11" id="KW-0732">Signal</keyword>
<dbReference type="SMART" id="SM00369">
    <property type="entry name" value="LRR_TYP"/>
    <property type="match status" value="4"/>
</dbReference>
<feature type="domain" description="Disease resistance R13L4/SHOC-2-like LRR" evidence="13">
    <location>
        <begin position="107"/>
        <end position="242"/>
    </location>
</feature>
<comment type="subcellular location">
    <subcellularLocation>
        <location evidence="1">Membrane</location>
        <topology evidence="1">Single-pass type I membrane protein</topology>
    </subcellularLocation>
</comment>
<evidence type="ECO:0000256" key="1">
    <source>
        <dbReference type="ARBA" id="ARBA00004479"/>
    </source>
</evidence>
<protein>
    <submittedName>
        <fullName evidence="15">Probably inactive leucine-rich repeat receptor-like protein kinase At2g25790</fullName>
    </submittedName>
</protein>
<evidence type="ECO:0000256" key="4">
    <source>
        <dbReference type="ARBA" id="ARBA00022692"/>
    </source>
</evidence>